<reference evidence="2 3" key="1">
    <citation type="submission" date="2018-02" db="EMBL/GenBank/DDBJ databases">
        <title>Draft Genome of Achromobacter spanius stain 6.</title>
        <authorList>
            <person name="Gunasekera T.S."/>
            <person name="Radwan O."/>
            <person name="Ruiz O.N."/>
        </authorList>
    </citation>
    <scope>NUCLEOTIDE SEQUENCE [LARGE SCALE GENOMIC DNA]</scope>
    <source>
        <strain evidence="2 3">6</strain>
    </source>
</reference>
<feature type="domain" description="N-acetyltransferase" evidence="1">
    <location>
        <begin position="1"/>
        <end position="133"/>
    </location>
</feature>
<evidence type="ECO:0000313" key="2">
    <source>
        <dbReference type="EMBL" id="PPA72556.1"/>
    </source>
</evidence>
<gene>
    <name evidence="2" type="ORF">C4E15_30020</name>
</gene>
<dbReference type="CDD" id="cd04301">
    <property type="entry name" value="NAT_SF"/>
    <property type="match status" value="1"/>
</dbReference>
<organism evidence="2 3">
    <name type="scientific">Achromobacter spanius</name>
    <dbReference type="NCBI Taxonomy" id="217203"/>
    <lineage>
        <taxon>Bacteria</taxon>
        <taxon>Pseudomonadati</taxon>
        <taxon>Pseudomonadota</taxon>
        <taxon>Betaproteobacteria</taxon>
        <taxon>Burkholderiales</taxon>
        <taxon>Alcaligenaceae</taxon>
        <taxon>Achromobacter</taxon>
    </lineage>
</organism>
<dbReference type="RefSeq" id="WP_104145962.1">
    <property type="nucleotide sequence ID" value="NZ_PREU01000026.1"/>
</dbReference>
<proteinExistence type="predicted"/>
<sequence>MPDIREIATSASVSDPVLRDRADRAKNDRSRNFIAKLNQHDVGFLCYEDWSEQFIGFIYEIYVLPAYREQGIGNRLLSHAEELARSLGHTSIRLKPRNFDQAVTQDLLRSWYASKGYVPMSDDSSKLEKALST</sequence>
<dbReference type="InterPro" id="IPR000182">
    <property type="entry name" value="GNAT_dom"/>
</dbReference>
<dbReference type="AlphaFoldDB" id="A0A2S5GHX4"/>
<protein>
    <submittedName>
        <fullName evidence="2">GNAT family N-acetyltransferase</fullName>
    </submittedName>
</protein>
<dbReference type="SUPFAM" id="SSF55729">
    <property type="entry name" value="Acyl-CoA N-acyltransferases (Nat)"/>
    <property type="match status" value="1"/>
</dbReference>
<accession>A0A2S5GHX4</accession>
<dbReference type="EMBL" id="PREU01000026">
    <property type="protein sequence ID" value="PPA72556.1"/>
    <property type="molecule type" value="Genomic_DNA"/>
</dbReference>
<keyword evidence="2" id="KW-0808">Transferase</keyword>
<name>A0A2S5GHX4_9BURK</name>
<dbReference type="GO" id="GO:0016747">
    <property type="term" value="F:acyltransferase activity, transferring groups other than amino-acyl groups"/>
    <property type="evidence" value="ECO:0007669"/>
    <property type="project" value="InterPro"/>
</dbReference>
<dbReference type="PROSITE" id="PS51186">
    <property type="entry name" value="GNAT"/>
    <property type="match status" value="1"/>
</dbReference>
<comment type="caution">
    <text evidence="2">The sequence shown here is derived from an EMBL/GenBank/DDBJ whole genome shotgun (WGS) entry which is preliminary data.</text>
</comment>
<evidence type="ECO:0000313" key="3">
    <source>
        <dbReference type="Proteomes" id="UP000239990"/>
    </source>
</evidence>
<dbReference type="InterPro" id="IPR016181">
    <property type="entry name" value="Acyl_CoA_acyltransferase"/>
</dbReference>
<dbReference type="OrthoDB" id="9792929at2"/>
<dbReference type="Proteomes" id="UP000239990">
    <property type="component" value="Unassembled WGS sequence"/>
</dbReference>
<evidence type="ECO:0000259" key="1">
    <source>
        <dbReference type="PROSITE" id="PS51186"/>
    </source>
</evidence>
<dbReference type="Gene3D" id="3.40.630.30">
    <property type="match status" value="1"/>
</dbReference>
<dbReference type="Pfam" id="PF00583">
    <property type="entry name" value="Acetyltransf_1"/>
    <property type="match status" value="1"/>
</dbReference>